<dbReference type="EMBL" id="VNHO01000006">
    <property type="protein sequence ID" value="TYP57460.1"/>
    <property type="molecule type" value="Genomic_DNA"/>
</dbReference>
<keyword evidence="2" id="KW-1185">Reference proteome</keyword>
<reference evidence="1 2" key="1">
    <citation type="submission" date="2019-07" db="EMBL/GenBank/DDBJ databases">
        <title>Genomic Encyclopedia of Type Strains, Phase I: the one thousand microbial genomes (KMG-I) project.</title>
        <authorList>
            <person name="Kyrpides N."/>
        </authorList>
    </citation>
    <scope>NUCLEOTIDE SEQUENCE [LARGE SCALE GENOMIC DNA]</scope>
    <source>
        <strain evidence="1 2">DSM 16647</strain>
    </source>
</reference>
<gene>
    <name evidence="1" type="ORF">LZ11_00774</name>
</gene>
<evidence type="ECO:0000313" key="2">
    <source>
        <dbReference type="Proteomes" id="UP000322294"/>
    </source>
</evidence>
<sequence length="66" mass="7948">MLDKLIKERLIKMVDDRDLLDLLDKYFHMPVRTFLTISRNVVTYLAQIITKITIRYWNHPSQTEIA</sequence>
<evidence type="ECO:0000313" key="1">
    <source>
        <dbReference type="EMBL" id="TYP57460.1"/>
    </source>
</evidence>
<proteinExistence type="predicted"/>
<organism evidence="1 2">
    <name type="scientific">Thermosediminibacter litoriperuensis</name>
    <dbReference type="NCBI Taxonomy" id="291989"/>
    <lineage>
        <taxon>Bacteria</taxon>
        <taxon>Bacillati</taxon>
        <taxon>Bacillota</taxon>
        <taxon>Clostridia</taxon>
        <taxon>Thermosediminibacterales</taxon>
        <taxon>Thermosediminibacteraceae</taxon>
        <taxon>Thermosediminibacter</taxon>
    </lineage>
</organism>
<dbReference type="AlphaFoldDB" id="A0A5S5AXA5"/>
<comment type="caution">
    <text evidence="1">The sequence shown here is derived from an EMBL/GenBank/DDBJ whole genome shotgun (WGS) entry which is preliminary data.</text>
</comment>
<name>A0A5S5AXA5_9FIRM</name>
<dbReference type="Proteomes" id="UP000322294">
    <property type="component" value="Unassembled WGS sequence"/>
</dbReference>
<accession>A0A5S5AXA5</accession>
<protein>
    <submittedName>
        <fullName evidence="1">Uncharacterized protein</fullName>
    </submittedName>
</protein>